<dbReference type="PANTHER" id="PTHR46558:SF11">
    <property type="entry name" value="HTH-TYPE TRANSCRIPTIONAL REGULATOR XRE"/>
    <property type="match status" value="1"/>
</dbReference>
<dbReference type="EMBL" id="CZBY01000004">
    <property type="protein sequence ID" value="CUQ83771.1"/>
    <property type="molecule type" value="Genomic_DNA"/>
</dbReference>
<reference evidence="3 4" key="1">
    <citation type="submission" date="2015-09" db="EMBL/GenBank/DDBJ databases">
        <authorList>
            <consortium name="Pathogen Informatics"/>
        </authorList>
    </citation>
    <scope>NUCLEOTIDE SEQUENCE [LARGE SCALE GENOMIC DNA]</scope>
    <source>
        <strain evidence="3 4">2789STDY5834928</strain>
    </source>
</reference>
<dbReference type="CDD" id="cd00093">
    <property type="entry name" value="HTH_XRE"/>
    <property type="match status" value="1"/>
</dbReference>
<name>A0A174ZIG4_9FIRM</name>
<dbReference type="GO" id="GO:0003677">
    <property type="term" value="F:DNA binding"/>
    <property type="evidence" value="ECO:0007669"/>
    <property type="project" value="UniProtKB-KW"/>
</dbReference>
<protein>
    <submittedName>
        <fullName evidence="3">Transcriptional regulator, y4mF family</fullName>
    </submittedName>
</protein>
<evidence type="ECO:0000259" key="2">
    <source>
        <dbReference type="PROSITE" id="PS50943"/>
    </source>
</evidence>
<proteinExistence type="predicted"/>
<dbReference type="AlphaFoldDB" id="A0A174ZIG4"/>
<dbReference type="InterPro" id="IPR001387">
    <property type="entry name" value="Cro/C1-type_HTH"/>
</dbReference>
<dbReference type="PROSITE" id="PS50943">
    <property type="entry name" value="HTH_CROC1"/>
    <property type="match status" value="1"/>
</dbReference>
<dbReference type="STRING" id="39492.ERS852540_00754"/>
<dbReference type="SMART" id="SM00530">
    <property type="entry name" value="HTH_XRE"/>
    <property type="match status" value="1"/>
</dbReference>
<evidence type="ECO:0000313" key="3">
    <source>
        <dbReference type="EMBL" id="CUQ83771.1"/>
    </source>
</evidence>
<feature type="domain" description="HTH cro/C1-type" evidence="2">
    <location>
        <begin position="9"/>
        <end position="62"/>
    </location>
</feature>
<sequence>METVFSKQLQMLRKQSGITQEQLADKLGVTAQAVSKWENGSYPDGDLLPKIADIFDVSIDNLYGRGEERCSFEQQVLNHMRAIADSNQDFSAEWMKNYLNIIWAMQLTAWRECRYYYDLPDFKDSNGTVASECTCNTGVTYMRLNKDFRYFTFIEQPESFAKQFSDIDKLSELFRFLGDKMNIKVVMYLLSLDNGEVVSASTIAIHLGYPKEKIEKALQYLLSINSTNKEVLEISVLRPDNHTEKVYGVRNFMPEMIVLLTGAFAVLNQPHGYQTSVNNRDYPFFDRKDMSFIKVGEKNEEK</sequence>
<dbReference type="PANTHER" id="PTHR46558">
    <property type="entry name" value="TRACRIPTIONAL REGULATORY PROTEIN-RELATED-RELATED"/>
    <property type="match status" value="1"/>
</dbReference>
<dbReference type="SUPFAM" id="SSF47413">
    <property type="entry name" value="lambda repressor-like DNA-binding domains"/>
    <property type="match status" value="1"/>
</dbReference>
<dbReference type="Gene3D" id="1.10.260.40">
    <property type="entry name" value="lambda repressor-like DNA-binding domains"/>
    <property type="match status" value="1"/>
</dbReference>
<gene>
    <name evidence="3" type="ORF">ERS852540_00754</name>
</gene>
<dbReference type="OrthoDB" id="1849315at2"/>
<keyword evidence="1" id="KW-0238">DNA-binding</keyword>
<organism evidence="3 4">
    <name type="scientific">[Eubacterium] siraeum</name>
    <dbReference type="NCBI Taxonomy" id="39492"/>
    <lineage>
        <taxon>Bacteria</taxon>
        <taxon>Bacillati</taxon>
        <taxon>Bacillota</taxon>
        <taxon>Clostridia</taxon>
        <taxon>Eubacteriales</taxon>
        <taxon>Oscillospiraceae</taxon>
        <taxon>Oscillospiraceae incertae sedis</taxon>
    </lineage>
</organism>
<dbReference type="InterPro" id="IPR010982">
    <property type="entry name" value="Lambda_DNA-bd_dom_sf"/>
</dbReference>
<evidence type="ECO:0000256" key="1">
    <source>
        <dbReference type="ARBA" id="ARBA00023125"/>
    </source>
</evidence>
<accession>A0A174ZIG4</accession>
<evidence type="ECO:0000313" key="4">
    <source>
        <dbReference type="Proteomes" id="UP000095662"/>
    </source>
</evidence>
<dbReference type="Pfam" id="PF01381">
    <property type="entry name" value="HTH_3"/>
    <property type="match status" value="1"/>
</dbReference>
<dbReference type="Proteomes" id="UP000095662">
    <property type="component" value="Unassembled WGS sequence"/>
</dbReference>